<evidence type="ECO:0000313" key="4">
    <source>
        <dbReference type="RefSeq" id="XP_012939213.1"/>
    </source>
</evidence>
<dbReference type="InterPro" id="IPR002466">
    <property type="entry name" value="A_deamin"/>
</dbReference>
<accession>A0ABM1A205</accession>
<dbReference type="RefSeq" id="XP_012939213.1">
    <property type="nucleotide sequence ID" value="XM_013083759.2"/>
</dbReference>
<evidence type="ECO:0000313" key="3">
    <source>
        <dbReference type="Proteomes" id="UP000694888"/>
    </source>
</evidence>
<dbReference type="Pfam" id="PF02137">
    <property type="entry name" value="A_deamin"/>
    <property type="match status" value="1"/>
</dbReference>
<dbReference type="GeneID" id="106012059"/>
<dbReference type="SMART" id="SM00552">
    <property type="entry name" value="ADEAMc"/>
    <property type="match status" value="1"/>
</dbReference>
<proteinExistence type="predicted"/>
<reference evidence="4" key="1">
    <citation type="submission" date="2025-08" db="UniProtKB">
        <authorList>
            <consortium name="RefSeq"/>
        </authorList>
    </citation>
    <scope>IDENTIFICATION</scope>
</reference>
<gene>
    <name evidence="4" type="primary">LOC106012059</name>
</gene>
<feature type="region of interest" description="Disordered" evidence="1">
    <location>
        <begin position="1"/>
        <end position="56"/>
    </location>
</feature>
<name>A0ABM1A205_APLCA</name>
<dbReference type="PROSITE" id="PS50141">
    <property type="entry name" value="A_DEAMIN_EDITASE"/>
    <property type="match status" value="1"/>
</dbReference>
<evidence type="ECO:0000256" key="1">
    <source>
        <dbReference type="SAM" id="MobiDB-lite"/>
    </source>
</evidence>
<feature type="domain" description="A to I editase" evidence="2">
    <location>
        <begin position="1"/>
        <end position="279"/>
    </location>
</feature>
<dbReference type="PANTHER" id="PTHR10910:SF62">
    <property type="entry name" value="AT07585P-RELATED"/>
    <property type="match status" value="1"/>
</dbReference>
<evidence type="ECO:0000259" key="2">
    <source>
        <dbReference type="PROSITE" id="PS50141"/>
    </source>
</evidence>
<organism evidence="3 4">
    <name type="scientific">Aplysia californica</name>
    <name type="common">California sea hare</name>
    <dbReference type="NCBI Taxonomy" id="6500"/>
    <lineage>
        <taxon>Eukaryota</taxon>
        <taxon>Metazoa</taxon>
        <taxon>Spiralia</taxon>
        <taxon>Lophotrochozoa</taxon>
        <taxon>Mollusca</taxon>
        <taxon>Gastropoda</taxon>
        <taxon>Heterobranchia</taxon>
        <taxon>Euthyneura</taxon>
        <taxon>Tectipleura</taxon>
        <taxon>Aplysiida</taxon>
        <taxon>Aplysioidea</taxon>
        <taxon>Aplysiidae</taxon>
        <taxon>Aplysia</taxon>
    </lineage>
</organism>
<sequence length="284" mass="30677">MMDTSSSAGDANGEEGGENTPGVTQCNASSSPMTANAATATAPATQNGGDKHPNRRARGLLRTKIESGEGTIPVRVTGTIQTWDGVLQGERLLTMSCSDKITRWNVLGVQGSLLSHYVSPVYLSSVIVGSWYHSEHMVRGLYQRVAHVRLTNGQAYRLNKPFLSGVSSPECRQPGKTPNFSVNWCVGDEGIEVINPTTGKTEKEGVSKLSKQAMFGEFLALYGKLPALTSQGVLGPPRLYSEAKAAVIDYQLTKQALFTAFQEGNLGHWVKKPHEYDEFSVAEV</sequence>
<feature type="compositionally biased region" description="Low complexity" evidence="1">
    <location>
        <begin position="27"/>
        <end position="45"/>
    </location>
</feature>
<protein>
    <submittedName>
        <fullName evidence="4">Double-stranded RNA-specific editase 1</fullName>
    </submittedName>
</protein>
<dbReference type="PANTHER" id="PTHR10910">
    <property type="entry name" value="EUKARYOTE SPECIFIC DSRNA BINDING PROTEIN"/>
    <property type="match status" value="1"/>
</dbReference>
<keyword evidence="3" id="KW-1185">Reference proteome</keyword>
<dbReference type="Proteomes" id="UP000694888">
    <property type="component" value="Unplaced"/>
</dbReference>